<evidence type="ECO:0000256" key="2">
    <source>
        <dbReference type="SAM" id="SignalP"/>
    </source>
</evidence>
<sequence length="217" mass="23699">MKQLLSVLLVLYLCTTASLAQISKGTLLVGGNLDLTKSNYSPALDSFSYKQIGITPAIGFAYSDNRVWGISLQYAYTDSRYDGGKSNTYGAGLFLRQYKPLGHGFNLLFHESAGISYTKLDISNRSDNIKTGINKTTVFNVAAALGITYALTPRWQLELLLNNLLRLYFASDKDAVLNTDGSTAYTVKSNRYQINTGLNDSNLGSLSFGVKFLLGGK</sequence>
<dbReference type="SUPFAM" id="SSF56925">
    <property type="entry name" value="OMPA-like"/>
    <property type="match status" value="1"/>
</dbReference>
<dbReference type="Pfam" id="PF13505">
    <property type="entry name" value="OMP_b-brl"/>
    <property type="match status" value="1"/>
</dbReference>
<dbReference type="Proteomes" id="UP000261284">
    <property type="component" value="Unassembled WGS sequence"/>
</dbReference>
<evidence type="ECO:0000259" key="3">
    <source>
        <dbReference type="Pfam" id="PF13505"/>
    </source>
</evidence>
<evidence type="ECO:0000313" key="4">
    <source>
        <dbReference type="EMBL" id="RFM29929.1"/>
    </source>
</evidence>
<dbReference type="InterPro" id="IPR027385">
    <property type="entry name" value="Beta-barrel_OMP"/>
</dbReference>
<reference evidence="4 5" key="1">
    <citation type="submission" date="2018-08" db="EMBL/GenBank/DDBJ databases">
        <title>Chitinophagaceae sp. K23C18032701, a novel bacterium isolated from forest soil.</title>
        <authorList>
            <person name="Wang C."/>
        </authorList>
    </citation>
    <scope>NUCLEOTIDE SEQUENCE [LARGE SCALE GENOMIC DNA]</scope>
    <source>
        <strain evidence="4 5">K23C18032701</strain>
    </source>
</reference>
<feature type="signal peptide" evidence="2">
    <location>
        <begin position="1"/>
        <end position="20"/>
    </location>
</feature>
<dbReference type="RefSeq" id="WP_116845684.1">
    <property type="nucleotide sequence ID" value="NZ_QTJU01000001.1"/>
</dbReference>
<comment type="caution">
    <text evidence="4">The sequence shown here is derived from an EMBL/GenBank/DDBJ whole genome shotgun (WGS) entry which is preliminary data.</text>
</comment>
<evidence type="ECO:0000256" key="1">
    <source>
        <dbReference type="ARBA" id="ARBA00022729"/>
    </source>
</evidence>
<feature type="chain" id="PRO_5017786719" description="Outer membrane protein beta-barrel domain-containing protein" evidence="2">
    <location>
        <begin position="21"/>
        <end position="217"/>
    </location>
</feature>
<organism evidence="4 5">
    <name type="scientific">Deminuibacter soli</name>
    <dbReference type="NCBI Taxonomy" id="2291815"/>
    <lineage>
        <taxon>Bacteria</taxon>
        <taxon>Pseudomonadati</taxon>
        <taxon>Bacteroidota</taxon>
        <taxon>Chitinophagia</taxon>
        <taxon>Chitinophagales</taxon>
        <taxon>Chitinophagaceae</taxon>
        <taxon>Deminuibacter</taxon>
    </lineage>
</organism>
<name>A0A3E1NPQ8_9BACT</name>
<evidence type="ECO:0000313" key="5">
    <source>
        <dbReference type="Proteomes" id="UP000261284"/>
    </source>
</evidence>
<proteinExistence type="predicted"/>
<dbReference type="InterPro" id="IPR011250">
    <property type="entry name" value="OMP/PagP_B-barrel"/>
</dbReference>
<dbReference type="EMBL" id="QTJU01000001">
    <property type="protein sequence ID" value="RFM29929.1"/>
    <property type="molecule type" value="Genomic_DNA"/>
</dbReference>
<keyword evidence="5" id="KW-1185">Reference proteome</keyword>
<protein>
    <recommendedName>
        <fullName evidence="3">Outer membrane protein beta-barrel domain-containing protein</fullName>
    </recommendedName>
</protein>
<feature type="domain" description="Outer membrane protein beta-barrel" evidence="3">
    <location>
        <begin position="7"/>
        <end position="159"/>
    </location>
</feature>
<accession>A0A3E1NPQ8</accession>
<dbReference type="Gene3D" id="2.40.160.20">
    <property type="match status" value="1"/>
</dbReference>
<dbReference type="AlphaFoldDB" id="A0A3E1NPQ8"/>
<dbReference type="OrthoDB" id="673025at2"/>
<gene>
    <name evidence="4" type="ORF">DXN05_02840</name>
</gene>
<keyword evidence="1 2" id="KW-0732">Signal</keyword>